<comment type="caution">
    <text evidence="1">The sequence shown here is derived from an EMBL/GenBank/DDBJ whole genome shotgun (WGS) entry which is preliminary data.</text>
</comment>
<reference evidence="1" key="1">
    <citation type="journal article" date="2022" name="bioRxiv">
        <title>Sequencing and chromosome-scale assembly of the giantPleurodeles waltlgenome.</title>
        <authorList>
            <person name="Brown T."/>
            <person name="Elewa A."/>
            <person name="Iarovenko S."/>
            <person name="Subramanian E."/>
            <person name="Araus A.J."/>
            <person name="Petzold A."/>
            <person name="Susuki M."/>
            <person name="Suzuki K.-i.T."/>
            <person name="Hayashi T."/>
            <person name="Toyoda A."/>
            <person name="Oliveira C."/>
            <person name="Osipova E."/>
            <person name="Leigh N.D."/>
            <person name="Simon A."/>
            <person name="Yun M.H."/>
        </authorList>
    </citation>
    <scope>NUCLEOTIDE SEQUENCE</scope>
    <source>
        <strain evidence="1">20211129_DDA</strain>
        <tissue evidence="1">Liver</tissue>
    </source>
</reference>
<organism evidence="1 2">
    <name type="scientific">Pleurodeles waltl</name>
    <name type="common">Iberian ribbed newt</name>
    <dbReference type="NCBI Taxonomy" id="8319"/>
    <lineage>
        <taxon>Eukaryota</taxon>
        <taxon>Metazoa</taxon>
        <taxon>Chordata</taxon>
        <taxon>Craniata</taxon>
        <taxon>Vertebrata</taxon>
        <taxon>Euteleostomi</taxon>
        <taxon>Amphibia</taxon>
        <taxon>Batrachia</taxon>
        <taxon>Caudata</taxon>
        <taxon>Salamandroidea</taxon>
        <taxon>Salamandridae</taxon>
        <taxon>Pleurodelinae</taxon>
        <taxon>Pleurodeles</taxon>
    </lineage>
</organism>
<keyword evidence="2" id="KW-1185">Reference proteome</keyword>
<sequence length="183" mass="21058">MADQTQQTTMDCILQEISGMGRRLEEMDNTMASLTAETKSMRLDMADFQSRVTGLEQRIATVETHITSSRNMDQELLYLYLCSKLIDLEEWSSRDNVRFLRFPKNVEDTDIHTYLRETLPKLTALIFDLPPGVSKSAQTRPQAMRHSQLPGPIIACLLRHTQTHQLLQMARTHGSFWMDGQEI</sequence>
<name>A0AAV7P989_PLEWA</name>
<dbReference type="Gene3D" id="1.20.5.340">
    <property type="match status" value="1"/>
</dbReference>
<dbReference type="EMBL" id="JANPWB010000011">
    <property type="protein sequence ID" value="KAJ1123827.1"/>
    <property type="molecule type" value="Genomic_DNA"/>
</dbReference>
<dbReference type="Gene3D" id="3.30.70.1820">
    <property type="entry name" value="L1 transposable element, RRM domain"/>
    <property type="match status" value="1"/>
</dbReference>
<proteinExistence type="predicted"/>
<evidence type="ECO:0000313" key="2">
    <source>
        <dbReference type="Proteomes" id="UP001066276"/>
    </source>
</evidence>
<dbReference type="AlphaFoldDB" id="A0AAV7P989"/>
<evidence type="ECO:0000313" key="1">
    <source>
        <dbReference type="EMBL" id="KAJ1123827.1"/>
    </source>
</evidence>
<gene>
    <name evidence="1" type="ORF">NDU88_002294</name>
</gene>
<accession>A0AAV7P989</accession>
<dbReference type="Proteomes" id="UP001066276">
    <property type="component" value="Chromosome 7"/>
</dbReference>
<protein>
    <submittedName>
        <fullName evidence="1">Uncharacterized protein</fullName>
    </submittedName>
</protein>